<evidence type="ECO:0000256" key="1">
    <source>
        <dbReference type="SAM" id="MobiDB-lite"/>
    </source>
</evidence>
<keyword evidence="3" id="KW-1185">Reference proteome</keyword>
<proteinExistence type="predicted"/>
<comment type="caution">
    <text evidence="2">The sequence shown here is derived from an EMBL/GenBank/DDBJ whole genome shotgun (WGS) entry which is preliminary data.</text>
</comment>
<evidence type="ECO:0000313" key="3">
    <source>
        <dbReference type="Proteomes" id="UP001408356"/>
    </source>
</evidence>
<gene>
    <name evidence="2" type="ORF">SUNI508_07534</name>
</gene>
<organism evidence="2 3">
    <name type="scientific">Seiridium unicorne</name>
    <dbReference type="NCBI Taxonomy" id="138068"/>
    <lineage>
        <taxon>Eukaryota</taxon>
        <taxon>Fungi</taxon>
        <taxon>Dikarya</taxon>
        <taxon>Ascomycota</taxon>
        <taxon>Pezizomycotina</taxon>
        <taxon>Sordariomycetes</taxon>
        <taxon>Xylariomycetidae</taxon>
        <taxon>Amphisphaeriales</taxon>
        <taxon>Sporocadaceae</taxon>
        <taxon>Seiridium</taxon>
    </lineage>
</organism>
<protein>
    <submittedName>
        <fullName evidence="2">Uncharacterized protein</fullName>
    </submittedName>
</protein>
<reference evidence="2 3" key="1">
    <citation type="journal article" date="2024" name="J. Plant Pathol.">
        <title>Sequence and assembly of the genome of Seiridium unicorne, isolate CBS 538.82, causal agent of cypress canker disease.</title>
        <authorList>
            <person name="Scali E."/>
            <person name="Rocca G.D."/>
            <person name="Danti R."/>
            <person name="Garbelotto M."/>
            <person name="Barberini S."/>
            <person name="Baroncelli R."/>
            <person name="Emiliani G."/>
        </authorList>
    </citation>
    <scope>NUCLEOTIDE SEQUENCE [LARGE SCALE GENOMIC DNA]</scope>
    <source>
        <strain evidence="2 3">BM-138-508</strain>
    </source>
</reference>
<feature type="region of interest" description="Disordered" evidence="1">
    <location>
        <begin position="414"/>
        <end position="443"/>
    </location>
</feature>
<name>A0ABR2UWF9_9PEZI</name>
<accession>A0ABR2UWF9</accession>
<sequence length="615" mass="62311">MLDMTASTRTYEQGLAQPEAGIPVGQPLPWPVRVASIKPQAVCASVVESLVAQPNSRCRIFCVSLVQTKVVVVGRIAVMLSTPRLWAPMGVLILGVKEVYGSAIHYNAPYCNTSSTISTVASIPPSYVPSPATSVKQHNSSSISVVTTTVPTTIVSYTASTPHYSNATISTTTTRVISYTTTAMTTNSVTTSVTVPTTTTSVISYTTTAVTTDSVTTSVTVPTTTTVPTTITSFATYTITPTPTSSVYVECPTTCSISAGTVNLFFWPTNNDYSYPSTYVDTALDYTFTSPSVYMVINSIFGYNSLGLAGPSATNAIFALDLDEVSTIVPGVSATRQLTLNDLGTDCPQSAEPSAILTMTDAHCDPTLVAPDVVKSWASPCNACGRFGLFDPPYAIPTIPGGLLGTTTTAVESTTTEATTAATSAATGATATATPTTTATTTTPVVASTPTTAAQSTAAGTTGVMSLGPSGIVVVYYYSGTAVTTTVPATGSTAVFDGQTITSGGAAVTLTSVVIDVSSVVATASSSDVSSSDVSSSDVSSSDASATTSALSSPTPTASSSDSSATKSATTSATTSATSSSTPTASAVVTAAAQRTTVGLAALALSLLATTFLLY</sequence>
<evidence type="ECO:0000313" key="2">
    <source>
        <dbReference type="EMBL" id="KAK9419013.1"/>
    </source>
</evidence>
<dbReference type="Proteomes" id="UP001408356">
    <property type="component" value="Unassembled WGS sequence"/>
</dbReference>
<feature type="region of interest" description="Disordered" evidence="1">
    <location>
        <begin position="528"/>
        <end position="585"/>
    </location>
</feature>
<dbReference type="EMBL" id="JARVKF010000331">
    <property type="protein sequence ID" value="KAK9419013.1"/>
    <property type="molecule type" value="Genomic_DNA"/>
</dbReference>